<evidence type="ECO:0000259" key="17">
    <source>
        <dbReference type="Pfam" id="PF03520"/>
    </source>
</evidence>
<feature type="domain" description="Potassium channel voltage dependent KCNQ C-terminal" evidence="17">
    <location>
        <begin position="363"/>
        <end position="492"/>
    </location>
</feature>
<organism evidence="18 19">
    <name type="scientific">Octopus vulgaris</name>
    <name type="common">Common octopus</name>
    <dbReference type="NCBI Taxonomy" id="6645"/>
    <lineage>
        <taxon>Eukaryota</taxon>
        <taxon>Metazoa</taxon>
        <taxon>Spiralia</taxon>
        <taxon>Lophotrochozoa</taxon>
        <taxon>Mollusca</taxon>
        <taxon>Cephalopoda</taxon>
        <taxon>Coleoidea</taxon>
        <taxon>Octopodiformes</taxon>
        <taxon>Octopoda</taxon>
        <taxon>Incirrata</taxon>
        <taxon>Octopodidae</taxon>
        <taxon>Octopus</taxon>
    </lineage>
</organism>
<evidence type="ECO:0000256" key="4">
    <source>
        <dbReference type="ARBA" id="ARBA00022538"/>
    </source>
</evidence>
<gene>
    <name evidence="18" type="ORF">OCTVUL_1B005932</name>
</gene>
<dbReference type="Pfam" id="PF00520">
    <property type="entry name" value="Ion_trans"/>
    <property type="match status" value="1"/>
</dbReference>
<keyword evidence="2" id="KW-0813">Transport</keyword>
<keyword evidence="10 15" id="KW-0472">Membrane</keyword>
<dbReference type="PRINTS" id="PR00169">
    <property type="entry name" value="KCHANNEL"/>
</dbReference>
<keyword evidence="3" id="KW-1003">Cell membrane</keyword>
<evidence type="ECO:0000256" key="14">
    <source>
        <dbReference type="SAM" id="MobiDB-lite"/>
    </source>
</evidence>
<feature type="compositionally biased region" description="Polar residues" evidence="14">
    <location>
        <begin position="535"/>
        <end position="555"/>
    </location>
</feature>
<evidence type="ECO:0000256" key="6">
    <source>
        <dbReference type="ARBA" id="ARBA00022882"/>
    </source>
</evidence>
<dbReference type="Pfam" id="PF03520">
    <property type="entry name" value="KCNQ_channel"/>
    <property type="match status" value="1"/>
</dbReference>
<feature type="transmembrane region" description="Helical" evidence="15">
    <location>
        <begin position="86"/>
        <end position="111"/>
    </location>
</feature>
<dbReference type="FunFam" id="1.20.120.350:FF:000017">
    <property type="entry name" value="potassium voltage-gated channel subfamily KQT member 1"/>
    <property type="match status" value="1"/>
</dbReference>
<proteinExistence type="predicted"/>
<evidence type="ECO:0000259" key="16">
    <source>
        <dbReference type="Pfam" id="PF00520"/>
    </source>
</evidence>
<dbReference type="GO" id="GO:0005249">
    <property type="term" value="F:voltage-gated potassium channel activity"/>
    <property type="evidence" value="ECO:0007669"/>
    <property type="project" value="InterPro"/>
</dbReference>
<dbReference type="InterPro" id="IPR013821">
    <property type="entry name" value="K_chnl_volt-dep_KCNQ_C"/>
</dbReference>
<dbReference type="Gene3D" id="6.10.140.1910">
    <property type="match status" value="2"/>
</dbReference>
<evidence type="ECO:0000256" key="7">
    <source>
        <dbReference type="ARBA" id="ARBA00022958"/>
    </source>
</evidence>
<feature type="coiled-coil region" evidence="13">
    <location>
        <begin position="462"/>
        <end position="489"/>
    </location>
</feature>
<dbReference type="Gene3D" id="1.10.287.70">
    <property type="match status" value="1"/>
</dbReference>
<keyword evidence="9" id="KW-0406">Ion transport</keyword>
<evidence type="ECO:0000256" key="12">
    <source>
        <dbReference type="ARBA" id="ARBA00034430"/>
    </source>
</evidence>
<dbReference type="GO" id="GO:0008076">
    <property type="term" value="C:voltage-gated potassium channel complex"/>
    <property type="evidence" value="ECO:0007669"/>
    <property type="project" value="TreeGrafter"/>
</dbReference>
<dbReference type="FunFam" id="1.10.287.70:FF:000016">
    <property type="entry name" value="Putative potassium voltage-gated channel subfamily KQT member 2"/>
    <property type="match status" value="1"/>
</dbReference>
<name>A0AA36F1V2_OCTVU</name>
<feature type="region of interest" description="Disordered" evidence="14">
    <location>
        <begin position="509"/>
        <end position="555"/>
    </location>
</feature>
<reference evidence="18" key="1">
    <citation type="submission" date="2023-08" db="EMBL/GenBank/DDBJ databases">
        <authorList>
            <person name="Alioto T."/>
            <person name="Alioto T."/>
            <person name="Gomez Garrido J."/>
        </authorList>
    </citation>
    <scope>NUCLEOTIDE SEQUENCE</scope>
</reference>
<accession>A0AA36F1V2</accession>
<sequence>MSTAHDTMLQAATPQNKFFTVFSCLVMSVLATIEGYEDVMRLALFYVEVVMVVWFTLEYLLRIWSAGCRSRYQGWMGRIKFARRPFCVVDLMIVSASIIVLAVGSTGRIFATSSLRGLRFFQILRMVRMDRRGGTWKLLGSVVWAHRQELITTVYIGFLGLIISSFLVFLVEKDAENTKFKTYADALWWGVITLCTVGYGDTVPQTWSGKLIAAFCAILGISFFALPAGILGSGFALKVQQQQRQKHLNRRRVPAAMLIQCVWRSYAADENSMSIATWKRHMTPCPSPTTEPRWKNNTSFVSRFSTKRRDRSSQGSNNIQSPMVPRQLRKAFTAGDDDISDSFNRSQLSLSVGEREHTAIRKESSISSVYTKESEEEPDLSPRVTQLTETHKAAIRAIRKIKYFVARRKFREALRPYDVKDVIEQYSAGHVDMLSRIKNLQLRLDQILGKSGSKNKDVYESKVSLASRVVKVERQVEDIESKLDLLIDLYKEDRQLVLQHVLGVRSEQEIVQSDSRKKPQPLSSLKPRPILVDKQYTSEPNTPTGIRNPSRPMQRNLSDLGQRIKKRVTYRCLSYNEVPHRTMSERITYDRNKPIKDLFVGEPRPAKSCLLQPQPSSSRDRSPVSDQVGTLCFACSEGKDTLNVTTTAINITTTATITTIIPTPTAEGSSTTTTDTQQGYEQNTHKQLCATKSVGNNVAVT</sequence>
<keyword evidence="4" id="KW-0633">Potassium transport</keyword>
<dbReference type="Proteomes" id="UP001162480">
    <property type="component" value="Chromosome 4"/>
</dbReference>
<dbReference type="PANTHER" id="PTHR47735:SF9">
    <property type="entry name" value="POTASSIUM VOLTAGE-GATED CHANNEL SUBFAMILY KQT MEMBER 4-LIKE ISOFORM X1"/>
    <property type="match status" value="1"/>
</dbReference>
<evidence type="ECO:0000256" key="15">
    <source>
        <dbReference type="SAM" id="Phobius"/>
    </source>
</evidence>
<dbReference type="SUPFAM" id="SSF81324">
    <property type="entry name" value="Voltage-gated potassium channels"/>
    <property type="match status" value="1"/>
</dbReference>
<dbReference type="EMBL" id="OX597817">
    <property type="protein sequence ID" value="CAI9720620.1"/>
    <property type="molecule type" value="Genomic_DNA"/>
</dbReference>
<evidence type="ECO:0000256" key="8">
    <source>
        <dbReference type="ARBA" id="ARBA00022989"/>
    </source>
</evidence>
<dbReference type="InterPro" id="IPR005821">
    <property type="entry name" value="Ion_trans_dom"/>
</dbReference>
<evidence type="ECO:0000313" key="18">
    <source>
        <dbReference type="EMBL" id="CAI9720620.1"/>
    </source>
</evidence>
<evidence type="ECO:0000256" key="2">
    <source>
        <dbReference type="ARBA" id="ARBA00022448"/>
    </source>
</evidence>
<dbReference type="PANTHER" id="PTHR47735">
    <property type="entry name" value="POTASSIUM VOLTAGE-GATED CHANNEL SUBFAMILY KQT MEMBER 4"/>
    <property type="match status" value="1"/>
</dbReference>
<evidence type="ECO:0000256" key="1">
    <source>
        <dbReference type="ARBA" id="ARBA00004651"/>
    </source>
</evidence>
<keyword evidence="6" id="KW-0851">Voltage-gated channel</keyword>
<dbReference type="Gene3D" id="1.20.120.350">
    <property type="entry name" value="Voltage-gated potassium channels. Chain C"/>
    <property type="match status" value="1"/>
</dbReference>
<keyword evidence="5 15" id="KW-0812">Transmembrane</keyword>
<feature type="region of interest" description="Disordered" evidence="14">
    <location>
        <begin position="303"/>
        <end position="326"/>
    </location>
</feature>
<feature type="transmembrane region" description="Helical" evidence="15">
    <location>
        <begin position="150"/>
        <end position="171"/>
    </location>
</feature>
<dbReference type="InterPro" id="IPR003937">
    <property type="entry name" value="K_chnl_volt-dep_KCNQ"/>
</dbReference>
<keyword evidence="7" id="KW-0630">Potassium</keyword>
<evidence type="ECO:0000256" key="13">
    <source>
        <dbReference type="SAM" id="Coils"/>
    </source>
</evidence>
<protein>
    <submittedName>
        <fullName evidence="18">Potassium voltage-gated channel subfamily KQT member 1-like isoform X2</fullName>
    </submittedName>
</protein>
<keyword evidence="8 15" id="KW-1133">Transmembrane helix</keyword>
<evidence type="ECO:0000256" key="11">
    <source>
        <dbReference type="ARBA" id="ARBA00023303"/>
    </source>
</evidence>
<keyword evidence="11" id="KW-0407">Ion channel</keyword>
<evidence type="ECO:0000313" key="19">
    <source>
        <dbReference type="Proteomes" id="UP001162480"/>
    </source>
</evidence>
<evidence type="ECO:0000256" key="9">
    <source>
        <dbReference type="ARBA" id="ARBA00023065"/>
    </source>
</evidence>
<evidence type="ECO:0000256" key="5">
    <source>
        <dbReference type="ARBA" id="ARBA00022692"/>
    </source>
</evidence>
<comment type="subcellular location">
    <subcellularLocation>
        <location evidence="1">Cell membrane</location>
        <topology evidence="1">Multi-pass membrane protein</topology>
    </subcellularLocation>
</comment>
<comment type="catalytic activity">
    <reaction evidence="12">
        <text>K(+)(in) = K(+)(out)</text>
        <dbReference type="Rhea" id="RHEA:29463"/>
        <dbReference type="ChEBI" id="CHEBI:29103"/>
    </reaction>
</comment>
<keyword evidence="19" id="KW-1185">Reference proteome</keyword>
<keyword evidence="13" id="KW-0175">Coiled coil</keyword>
<feature type="transmembrane region" description="Helical" evidence="15">
    <location>
        <begin position="42"/>
        <end position="65"/>
    </location>
</feature>
<evidence type="ECO:0000256" key="10">
    <source>
        <dbReference type="ARBA" id="ARBA00023136"/>
    </source>
</evidence>
<dbReference type="PRINTS" id="PR01459">
    <property type="entry name" value="KCNQCHANNEL"/>
</dbReference>
<dbReference type="InterPro" id="IPR027359">
    <property type="entry name" value="Volt_channel_dom_sf"/>
</dbReference>
<feature type="transmembrane region" description="Helical" evidence="15">
    <location>
        <begin position="212"/>
        <end position="237"/>
    </location>
</feature>
<feature type="domain" description="Ion transport" evidence="16">
    <location>
        <begin position="19"/>
        <end position="242"/>
    </location>
</feature>
<dbReference type="AlphaFoldDB" id="A0AA36F1V2"/>
<evidence type="ECO:0000256" key="3">
    <source>
        <dbReference type="ARBA" id="ARBA00022475"/>
    </source>
</evidence>